<organism evidence="2">
    <name type="scientific">Tetraodon nigroviridis</name>
    <name type="common">Spotted green pufferfish</name>
    <name type="synonym">Chelonodon nigroviridis</name>
    <dbReference type="NCBI Taxonomy" id="99883"/>
    <lineage>
        <taxon>Eukaryota</taxon>
        <taxon>Metazoa</taxon>
        <taxon>Chordata</taxon>
        <taxon>Craniata</taxon>
        <taxon>Vertebrata</taxon>
        <taxon>Euteleostomi</taxon>
        <taxon>Actinopterygii</taxon>
        <taxon>Neopterygii</taxon>
        <taxon>Teleostei</taxon>
        <taxon>Neoteleostei</taxon>
        <taxon>Acanthomorphata</taxon>
        <taxon>Eupercaria</taxon>
        <taxon>Tetraodontiformes</taxon>
        <taxon>Tetradontoidea</taxon>
        <taxon>Tetraodontidae</taxon>
        <taxon>Tetraodon</taxon>
    </lineage>
</organism>
<reference evidence="2" key="1">
    <citation type="journal article" date="2004" name="Nature">
        <title>Genome duplication in the teleost fish Tetraodon nigroviridis reveals the early vertebrate proto-karyotype.</title>
        <authorList>
            <person name="Jaillon O."/>
            <person name="Aury J.-M."/>
            <person name="Brunet F."/>
            <person name="Petit J.-L."/>
            <person name="Stange-Thomann N."/>
            <person name="Mauceli E."/>
            <person name="Bouneau L."/>
            <person name="Fischer C."/>
            <person name="Ozouf-Costaz C."/>
            <person name="Bernot A."/>
            <person name="Nicaud S."/>
            <person name="Jaffe D."/>
            <person name="Fisher S."/>
            <person name="Lutfalla G."/>
            <person name="Dossat C."/>
            <person name="Segurens B."/>
            <person name="Dasilva C."/>
            <person name="Salanoubat M."/>
            <person name="Levy M."/>
            <person name="Boudet N."/>
            <person name="Castellano S."/>
            <person name="Anthouard V."/>
            <person name="Jubin C."/>
            <person name="Castelli V."/>
            <person name="Katinka M."/>
            <person name="Vacherie B."/>
            <person name="Biemont C."/>
            <person name="Skalli Z."/>
            <person name="Cattolico L."/>
            <person name="Poulain J."/>
            <person name="De Berardinis V."/>
            <person name="Cruaud C."/>
            <person name="Duprat S."/>
            <person name="Brottier P."/>
            <person name="Coutanceau J.-P."/>
            <person name="Gouzy J."/>
            <person name="Parra G."/>
            <person name="Lardier G."/>
            <person name="Chapple C."/>
            <person name="McKernan K.J."/>
            <person name="McEwan P."/>
            <person name="Bosak S."/>
            <person name="Kellis M."/>
            <person name="Volff J.-N."/>
            <person name="Guigo R."/>
            <person name="Zody M.C."/>
            <person name="Mesirov J."/>
            <person name="Lindblad-Toh K."/>
            <person name="Birren B."/>
            <person name="Nusbaum C."/>
            <person name="Kahn D."/>
            <person name="Robinson-Rechavi M."/>
            <person name="Laudet V."/>
            <person name="Schachter V."/>
            <person name="Quetier F."/>
            <person name="Saurin W."/>
            <person name="Scarpelli C."/>
            <person name="Wincker P."/>
            <person name="Lander E.S."/>
            <person name="Weissenbach J."/>
            <person name="Roest Crollius H."/>
        </authorList>
    </citation>
    <scope>NUCLEOTIDE SEQUENCE [LARGE SCALE GENOMIC DNA]</scope>
</reference>
<dbReference type="AlphaFoldDB" id="Q4TDP1"/>
<name>Q4TDP1_TETNG</name>
<feature type="non-terminal residue" evidence="2">
    <location>
        <position position="70"/>
    </location>
</feature>
<gene>
    <name evidence="2" type="ORF">GSTENG00002696001</name>
</gene>
<sequence>QPCQAAASCQYASKVKAKAASGIAEEERPAIGVLLQNQWGLSFISEARPSSESPGPLGPLPTRSAEAEPR</sequence>
<dbReference type="OrthoDB" id="8836013at2759"/>
<comment type="caution">
    <text evidence="2">The sequence shown here is derived from an EMBL/GenBank/DDBJ whole genome shotgun (WGS) entry which is preliminary data.</text>
</comment>
<protein>
    <submittedName>
        <fullName evidence="2">(spotted green pufferfish) hypothetical protein</fullName>
    </submittedName>
</protein>
<dbReference type="KEGG" id="tng:GSTEN00002696G001"/>
<evidence type="ECO:0000313" key="2">
    <source>
        <dbReference type="EMBL" id="CAF88991.1"/>
    </source>
</evidence>
<evidence type="ECO:0000256" key="1">
    <source>
        <dbReference type="SAM" id="MobiDB-lite"/>
    </source>
</evidence>
<feature type="region of interest" description="Disordered" evidence="1">
    <location>
        <begin position="46"/>
        <end position="70"/>
    </location>
</feature>
<reference evidence="2" key="2">
    <citation type="submission" date="2004-02" db="EMBL/GenBank/DDBJ databases">
        <authorList>
            <consortium name="Genoscope"/>
            <consortium name="Whitehead Institute Centre for Genome Research"/>
        </authorList>
    </citation>
    <scope>NUCLEOTIDE SEQUENCE</scope>
</reference>
<dbReference type="EMBL" id="CAAE01006136">
    <property type="protein sequence ID" value="CAF88991.1"/>
    <property type="molecule type" value="Genomic_DNA"/>
</dbReference>
<proteinExistence type="predicted"/>
<feature type="non-terminal residue" evidence="2">
    <location>
        <position position="1"/>
    </location>
</feature>
<accession>Q4TDP1</accession>